<dbReference type="Proteomes" id="UP001056716">
    <property type="component" value="Chromosome"/>
</dbReference>
<sequence>MTNTENYTGNAIVGSFPQSRISRGLKPSSSFFIFYNAYSYTELGHIALPHE</sequence>
<evidence type="ECO:0000313" key="1">
    <source>
        <dbReference type="EMBL" id="USE81825.1"/>
    </source>
</evidence>
<protein>
    <submittedName>
        <fullName evidence="1">Uncharacterized protein</fullName>
    </submittedName>
</protein>
<keyword evidence="2" id="KW-1185">Reference proteome</keyword>
<gene>
    <name evidence="1" type="ORF">M5E07_08275</name>
</gene>
<organism evidence="1 2">
    <name type="scientific">Acinetobacter tibetensis</name>
    <dbReference type="NCBI Taxonomy" id="2943497"/>
    <lineage>
        <taxon>Bacteria</taxon>
        <taxon>Pseudomonadati</taxon>
        <taxon>Pseudomonadota</taxon>
        <taxon>Gammaproteobacteria</taxon>
        <taxon>Moraxellales</taxon>
        <taxon>Moraxellaceae</taxon>
        <taxon>Acinetobacter</taxon>
    </lineage>
</organism>
<accession>A0AAE9LNN9</accession>
<reference evidence="1" key="1">
    <citation type="submission" date="2022-06" db="EMBL/GenBank/DDBJ databases">
        <title>Isolation, identification and characterization of iprodione-degrading strains in Lhasa, Tibet.</title>
        <authorList>
            <person name="Pan H."/>
        </authorList>
    </citation>
    <scope>NUCLEOTIDE SEQUENCE</scope>
    <source>
        <strain evidence="1">Y-23</strain>
    </source>
</reference>
<evidence type="ECO:0000313" key="2">
    <source>
        <dbReference type="Proteomes" id="UP001056716"/>
    </source>
</evidence>
<dbReference type="AlphaFoldDB" id="A0AAE9LNN9"/>
<proteinExistence type="predicted"/>
<dbReference type="EMBL" id="CP098732">
    <property type="protein sequence ID" value="USE81825.1"/>
    <property type="molecule type" value="Genomic_DNA"/>
</dbReference>
<name>A0AAE9LNN9_9GAMM</name>
<dbReference type="KEGG" id="atz:M5E07_08275"/>
<dbReference type="RefSeq" id="WP_252218413.1">
    <property type="nucleotide sequence ID" value="NZ_CP098732.1"/>
</dbReference>